<feature type="region of interest" description="Disordered" evidence="1">
    <location>
        <begin position="262"/>
        <end position="291"/>
    </location>
</feature>
<feature type="compositionally biased region" description="Acidic residues" evidence="1">
    <location>
        <begin position="113"/>
        <end position="128"/>
    </location>
</feature>
<feature type="compositionally biased region" description="Basic and acidic residues" evidence="1">
    <location>
        <begin position="573"/>
        <end position="586"/>
    </location>
</feature>
<feature type="compositionally biased region" description="Basic and acidic residues" evidence="1">
    <location>
        <begin position="130"/>
        <end position="147"/>
    </location>
</feature>
<reference evidence="4" key="1">
    <citation type="journal article" date="2013" name="Genome Biol.">
        <title>Draft genome of the mountain pine beetle, Dendroctonus ponderosae Hopkins, a major forest pest.</title>
        <authorList>
            <person name="Keeling C.I."/>
            <person name="Yuen M.M."/>
            <person name="Liao N.Y."/>
            <person name="Docking T.R."/>
            <person name="Chan S.K."/>
            <person name="Taylor G.A."/>
            <person name="Palmquist D.L."/>
            <person name="Jackman S.D."/>
            <person name="Nguyen A."/>
            <person name="Li M."/>
            <person name="Henderson H."/>
            <person name="Janes J.K."/>
            <person name="Zhao Y."/>
            <person name="Pandoh P."/>
            <person name="Moore R."/>
            <person name="Sperling F.A."/>
            <person name="Huber D.P."/>
            <person name="Birol I."/>
            <person name="Jones S.J."/>
            <person name="Bohlmann J."/>
        </authorList>
    </citation>
    <scope>NUCLEOTIDE SEQUENCE</scope>
</reference>
<feature type="region of interest" description="Disordered" evidence="1">
    <location>
        <begin position="90"/>
        <end position="221"/>
    </location>
</feature>
<keyword evidence="2" id="KW-0732">Signal</keyword>
<proteinExistence type="predicted"/>
<feature type="compositionally biased region" description="Basic and acidic residues" evidence="1">
    <location>
        <begin position="348"/>
        <end position="357"/>
    </location>
</feature>
<sequence>MLLHRRSIVLEVCLVLIVAQAASSADYDYKPTKKDHYSGYSDKQKEPDYIKLFEESQPSASNNDEKKSNYYGFVNPAEFEAFFSSPLQGFGEQSGKESKSPQSFAASPKAEADPFEGFDEDDKEEASEDNPLHKDYFEENKKARKAEEDDVNPGPYYDSHQIPVPDVYGNEERAQSKDDVETIPPPLKGKHKKKKVKVSNIIRPRDQQSKTGQMQASSSAPDYEIFHGYGTYEPLTKSEGQAEQSKLDPLTYYGIKNIDYNTGKSSSSVSQHPAASYVASRKVPTSTLSPYEQYGFEPAASNYEALQSKYFESVATTRSPLKNSESAHLNGEDQDGGTASSNKAESTQNKDCRKIEGPENADGMNCFVCENAVNKAKYTQCSYTSSEQPVNQYAGSSIRYSTPVKAPASFLRNKRSSEKDSYKDDPYYIVSERNRKYFEDYEKDHEAAQSEREKDYNYEPFGPEEYESYSESQSSELLKQPGACTKVDRDGMTCTVCKDPKTGGNFEQCSYTSAPKGQTYAYVAEKKYDSDNDDNPEESKVVTKANEGGEEESEEDPQKGSSSAPVPQSAEAPEEKFSSATKSKIEKDATPELAVAASEISSQIVKSPIPELAVAASATKSQIRPSPDKSIAGSAAKSATGPIPELTAAGTTIDATGGAETEEDDDESSSEEESDDAETKKKEKQAEEDLYGPSYFNYGELKKDKKLVDDDPYDVPEHFAESINKEKASDSDDYNFDEYHYKLFPELNNENAESRTEEQVTEPSEQKQHDVEEVLAEFAKKDRSNCKKAEKNGMTCFLCVDQNKVQHEECMYIAESKPKPTHIAYHEVQRLKDPKGEHQPFALDESENEEESKKVETIASTPQSVADLLQPQASETSKRKKFFKKVITNPQALSNVELTAAASGIQESVVVPFEKEKKK</sequence>
<organism evidence="3 4">
    <name type="scientific">Dendroctonus ponderosae</name>
    <name type="common">Mountain pine beetle</name>
    <dbReference type="NCBI Taxonomy" id="77166"/>
    <lineage>
        <taxon>Eukaryota</taxon>
        <taxon>Metazoa</taxon>
        <taxon>Ecdysozoa</taxon>
        <taxon>Arthropoda</taxon>
        <taxon>Hexapoda</taxon>
        <taxon>Insecta</taxon>
        <taxon>Pterygota</taxon>
        <taxon>Neoptera</taxon>
        <taxon>Endopterygota</taxon>
        <taxon>Coleoptera</taxon>
        <taxon>Polyphaga</taxon>
        <taxon>Cucujiformia</taxon>
        <taxon>Curculionidae</taxon>
        <taxon>Scolytinae</taxon>
        <taxon>Dendroctonus</taxon>
    </lineage>
</organism>
<feature type="compositionally biased region" description="Acidic residues" evidence="1">
    <location>
        <begin position="660"/>
        <end position="676"/>
    </location>
</feature>
<dbReference type="Proteomes" id="UP000019118">
    <property type="component" value="Unassembled WGS sequence"/>
</dbReference>
<protein>
    <submittedName>
        <fullName evidence="3">Uncharacterized protein</fullName>
    </submittedName>
</protein>
<evidence type="ECO:0000256" key="1">
    <source>
        <dbReference type="SAM" id="MobiDB-lite"/>
    </source>
</evidence>
<evidence type="ECO:0000256" key="2">
    <source>
        <dbReference type="SAM" id="SignalP"/>
    </source>
</evidence>
<dbReference type="AlphaFoldDB" id="A0AAR5QBL8"/>
<dbReference type="EnsemblMetazoa" id="XM_019915060.1">
    <property type="protein sequence ID" value="XP_019770619.1"/>
    <property type="gene ID" value="LOC109544743"/>
</dbReference>
<feature type="region of interest" description="Disordered" evidence="1">
    <location>
        <begin position="316"/>
        <end position="363"/>
    </location>
</feature>
<feature type="region of interest" description="Disordered" evidence="1">
    <location>
        <begin position="405"/>
        <end position="425"/>
    </location>
</feature>
<feature type="compositionally biased region" description="Polar residues" evidence="1">
    <location>
        <begin position="316"/>
        <end position="327"/>
    </location>
</feature>
<reference evidence="3" key="2">
    <citation type="submission" date="2024-08" db="UniProtKB">
        <authorList>
            <consortium name="EnsemblMetazoa"/>
        </authorList>
    </citation>
    <scope>IDENTIFICATION</scope>
</reference>
<feature type="signal peptide" evidence="2">
    <location>
        <begin position="1"/>
        <end position="24"/>
    </location>
</feature>
<feature type="region of interest" description="Disordered" evidence="1">
    <location>
        <begin position="524"/>
        <end position="586"/>
    </location>
</feature>
<feature type="compositionally biased region" description="Basic residues" evidence="1">
    <location>
        <begin position="188"/>
        <end position="197"/>
    </location>
</feature>
<name>A0AAR5QBL8_DENPD</name>
<keyword evidence="4" id="KW-1185">Reference proteome</keyword>
<feature type="compositionally biased region" description="Basic and acidic residues" evidence="1">
    <location>
        <begin position="677"/>
        <end position="687"/>
    </location>
</feature>
<feature type="compositionally biased region" description="Basic and acidic residues" evidence="1">
    <location>
        <begin position="170"/>
        <end position="180"/>
    </location>
</feature>
<evidence type="ECO:0000313" key="3">
    <source>
        <dbReference type="EnsemblMetazoa" id="XP_019770619.1"/>
    </source>
</evidence>
<feature type="chain" id="PRO_5043747952" evidence="2">
    <location>
        <begin position="25"/>
        <end position="919"/>
    </location>
</feature>
<feature type="region of interest" description="Disordered" evidence="1">
    <location>
        <begin position="614"/>
        <end position="697"/>
    </location>
</feature>
<feature type="compositionally biased region" description="Basic and acidic residues" evidence="1">
    <location>
        <begin position="415"/>
        <end position="425"/>
    </location>
</feature>
<feature type="region of interest" description="Disordered" evidence="1">
    <location>
        <begin position="747"/>
        <end position="770"/>
    </location>
</feature>
<feature type="compositionally biased region" description="Low complexity" evidence="1">
    <location>
        <begin position="647"/>
        <end position="659"/>
    </location>
</feature>
<feature type="region of interest" description="Disordered" evidence="1">
    <location>
        <begin position="832"/>
        <end position="858"/>
    </location>
</feature>
<feature type="compositionally biased region" description="Polar residues" evidence="1">
    <location>
        <begin position="209"/>
        <end position="220"/>
    </location>
</feature>
<feature type="compositionally biased region" description="Basic and acidic residues" evidence="1">
    <location>
        <begin position="440"/>
        <end position="457"/>
    </location>
</feature>
<feature type="compositionally biased region" description="Polar residues" evidence="1">
    <location>
        <begin position="337"/>
        <end position="347"/>
    </location>
</feature>
<accession>A0AAR5QBL8</accession>
<feature type="compositionally biased region" description="Basic and acidic residues" evidence="1">
    <location>
        <begin position="752"/>
        <end position="770"/>
    </location>
</feature>
<feature type="region of interest" description="Disordered" evidence="1">
    <location>
        <begin position="440"/>
        <end position="512"/>
    </location>
</feature>
<evidence type="ECO:0000313" key="4">
    <source>
        <dbReference type="Proteomes" id="UP000019118"/>
    </source>
</evidence>